<dbReference type="PRINTS" id="PR00039">
    <property type="entry name" value="HTHLYSR"/>
</dbReference>
<protein>
    <submittedName>
        <fullName evidence="6">DNA-binding transcriptional regulator, LysR family</fullName>
    </submittedName>
</protein>
<dbReference type="GO" id="GO:0003700">
    <property type="term" value="F:DNA-binding transcription factor activity"/>
    <property type="evidence" value="ECO:0007669"/>
    <property type="project" value="InterPro"/>
</dbReference>
<keyword evidence="3 6" id="KW-0238">DNA-binding</keyword>
<keyword evidence="7" id="KW-1185">Reference proteome</keyword>
<dbReference type="GO" id="GO:0005829">
    <property type="term" value="C:cytosol"/>
    <property type="evidence" value="ECO:0007669"/>
    <property type="project" value="TreeGrafter"/>
</dbReference>
<accession>A0A1I4JS06</accession>
<dbReference type="InterPro" id="IPR000847">
    <property type="entry name" value="LysR_HTH_N"/>
</dbReference>
<dbReference type="InterPro" id="IPR050950">
    <property type="entry name" value="HTH-type_LysR_regulators"/>
</dbReference>
<evidence type="ECO:0000313" key="6">
    <source>
        <dbReference type="EMBL" id="SFL69091.1"/>
    </source>
</evidence>
<name>A0A1I4JS06_9BURK</name>
<evidence type="ECO:0000259" key="5">
    <source>
        <dbReference type="PROSITE" id="PS50931"/>
    </source>
</evidence>
<dbReference type="Gene3D" id="3.40.190.290">
    <property type="match status" value="1"/>
</dbReference>
<dbReference type="SUPFAM" id="SSF53850">
    <property type="entry name" value="Periplasmic binding protein-like II"/>
    <property type="match status" value="1"/>
</dbReference>
<dbReference type="InterPro" id="IPR036390">
    <property type="entry name" value="WH_DNA-bd_sf"/>
</dbReference>
<proteinExistence type="inferred from homology"/>
<dbReference type="Proteomes" id="UP000199470">
    <property type="component" value="Unassembled WGS sequence"/>
</dbReference>
<gene>
    <name evidence="6" type="ORF">SAMN02982985_01170</name>
</gene>
<dbReference type="AlphaFoldDB" id="A0A1I4JS06"/>
<evidence type="ECO:0000256" key="1">
    <source>
        <dbReference type="ARBA" id="ARBA00009437"/>
    </source>
</evidence>
<dbReference type="InterPro" id="IPR036388">
    <property type="entry name" value="WH-like_DNA-bd_sf"/>
</dbReference>
<comment type="similarity">
    <text evidence="1">Belongs to the LysR transcriptional regulatory family.</text>
</comment>
<keyword evidence="2" id="KW-0805">Transcription regulation</keyword>
<dbReference type="Gene3D" id="1.10.10.10">
    <property type="entry name" value="Winged helix-like DNA-binding domain superfamily/Winged helix DNA-binding domain"/>
    <property type="match status" value="1"/>
</dbReference>
<evidence type="ECO:0000256" key="3">
    <source>
        <dbReference type="ARBA" id="ARBA00023125"/>
    </source>
</evidence>
<evidence type="ECO:0000313" key="7">
    <source>
        <dbReference type="Proteomes" id="UP000199470"/>
    </source>
</evidence>
<evidence type="ECO:0000256" key="4">
    <source>
        <dbReference type="ARBA" id="ARBA00023163"/>
    </source>
</evidence>
<dbReference type="EMBL" id="FOTW01000006">
    <property type="protein sequence ID" value="SFL69091.1"/>
    <property type="molecule type" value="Genomic_DNA"/>
</dbReference>
<reference evidence="6 7" key="1">
    <citation type="submission" date="2016-10" db="EMBL/GenBank/DDBJ databases">
        <authorList>
            <person name="de Groot N.N."/>
        </authorList>
    </citation>
    <scope>NUCLEOTIDE SEQUENCE [LARGE SCALE GENOMIC DNA]</scope>
    <source>
        <strain evidence="6 7">ATCC 43154</strain>
    </source>
</reference>
<dbReference type="PANTHER" id="PTHR30419:SF8">
    <property type="entry name" value="NITROGEN ASSIMILATION TRANSCRIPTIONAL ACTIVATOR-RELATED"/>
    <property type="match status" value="1"/>
</dbReference>
<evidence type="ECO:0000256" key="2">
    <source>
        <dbReference type="ARBA" id="ARBA00023015"/>
    </source>
</evidence>
<dbReference type="FunFam" id="1.10.10.10:FF:000001">
    <property type="entry name" value="LysR family transcriptional regulator"/>
    <property type="match status" value="1"/>
</dbReference>
<dbReference type="InterPro" id="IPR005119">
    <property type="entry name" value="LysR_subst-bd"/>
</dbReference>
<organism evidence="6 7">
    <name type="scientific">Rugamonas rubra</name>
    <dbReference type="NCBI Taxonomy" id="758825"/>
    <lineage>
        <taxon>Bacteria</taxon>
        <taxon>Pseudomonadati</taxon>
        <taxon>Pseudomonadota</taxon>
        <taxon>Betaproteobacteria</taxon>
        <taxon>Burkholderiales</taxon>
        <taxon>Oxalobacteraceae</taxon>
        <taxon>Telluria group</taxon>
        <taxon>Rugamonas</taxon>
    </lineage>
</organism>
<keyword evidence="4" id="KW-0804">Transcription</keyword>
<dbReference type="STRING" id="758825.SAMN02982985_01170"/>
<dbReference type="GO" id="GO:0003677">
    <property type="term" value="F:DNA binding"/>
    <property type="evidence" value="ECO:0007669"/>
    <property type="project" value="UniProtKB-KW"/>
</dbReference>
<sequence length="315" mass="34949">MSQAPPRRTPHTRLKTRQLLLLVALDEQRNIHRAAEDMAMTQPAASKQLKELEELLDVQLFERTTRGVEPTIFGEAMIRHARMALANLNNAHDDIAALKAGLVGQVNVGAIMTPSVSLLPAAVLSVKRHSPLLRIGIQVDMSNSLIEQLQAGALDFMIGRLLERQDKAQFHYEELASEPLCVVARVGHPLLGEPRLDLARIAGYGWVLSPPGSVLRHKFDMMFRRVGIEPPANVIDTSELAVISELLRQSDLLHAFPRELAHNYARLKLFAIVPVELPCQMDAFGIITRQNQLLSPGARMLLDAVRSVAADTYPR</sequence>
<dbReference type="RefSeq" id="WP_093384927.1">
    <property type="nucleotide sequence ID" value="NZ_FOTW01000006.1"/>
</dbReference>
<dbReference type="PROSITE" id="PS50931">
    <property type="entry name" value="HTH_LYSR"/>
    <property type="match status" value="1"/>
</dbReference>
<dbReference type="Pfam" id="PF00126">
    <property type="entry name" value="HTH_1"/>
    <property type="match status" value="1"/>
</dbReference>
<dbReference type="SUPFAM" id="SSF46785">
    <property type="entry name" value="Winged helix' DNA-binding domain"/>
    <property type="match status" value="1"/>
</dbReference>
<dbReference type="PANTHER" id="PTHR30419">
    <property type="entry name" value="HTH-TYPE TRANSCRIPTIONAL REGULATOR YBHD"/>
    <property type="match status" value="1"/>
</dbReference>
<feature type="domain" description="HTH lysR-type" evidence="5">
    <location>
        <begin position="14"/>
        <end position="71"/>
    </location>
</feature>
<dbReference type="OrthoDB" id="5914299at2"/>
<dbReference type="Pfam" id="PF03466">
    <property type="entry name" value="LysR_substrate"/>
    <property type="match status" value="1"/>
</dbReference>